<keyword evidence="2" id="KW-1185">Reference proteome</keyword>
<evidence type="ECO:0000313" key="1">
    <source>
        <dbReference type="EMBL" id="KAI3917750.1"/>
    </source>
</evidence>
<gene>
    <name evidence="1" type="ORF">MKW98_021512</name>
</gene>
<proteinExistence type="predicted"/>
<name>A0AAD4XIW0_9MAGN</name>
<dbReference type="AlphaFoldDB" id="A0AAD4XIW0"/>
<comment type="caution">
    <text evidence="1">The sequence shown here is derived from an EMBL/GenBank/DDBJ whole genome shotgun (WGS) entry which is preliminary data.</text>
</comment>
<dbReference type="EMBL" id="JAJJMB010008983">
    <property type="protein sequence ID" value="KAI3917750.1"/>
    <property type="molecule type" value="Genomic_DNA"/>
</dbReference>
<evidence type="ECO:0000313" key="2">
    <source>
        <dbReference type="Proteomes" id="UP001202328"/>
    </source>
</evidence>
<organism evidence="1 2">
    <name type="scientific">Papaver atlanticum</name>
    <dbReference type="NCBI Taxonomy" id="357466"/>
    <lineage>
        <taxon>Eukaryota</taxon>
        <taxon>Viridiplantae</taxon>
        <taxon>Streptophyta</taxon>
        <taxon>Embryophyta</taxon>
        <taxon>Tracheophyta</taxon>
        <taxon>Spermatophyta</taxon>
        <taxon>Magnoliopsida</taxon>
        <taxon>Ranunculales</taxon>
        <taxon>Papaveraceae</taxon>
        <taxon>Papaveroideae</taxon>
        <taxon>Papaver</taxon>
    </lineage>
</organism>
<protein>
    <submittedName>
        <fullName evidence="1">Uncharacterized protein</fullName>
    </submittedName>
</protein>
<accession>A0AAD4XIW0</accession>
<feature type="non-terminal residue" evidence="1">
    <location>
        <position position="1"/>
    </location>
</feature>
<sequence>KQKEEYLHEMELYNQKKEEEAEILRLEEDEQMKIHKQEALRGKIFKGTGARAHFIVFRHLFPLILDYV</sequence>
<dbReference type="Proteomes" id="UP001202328">
    <property type="component" value="Unassembled WGS sequence"/>
</dbReference>
<reference evidence="1" key="1">
    <citation type="submission" date="2022-04" db="EMBL/GenBank/DDBJ databases">
        <title>A functionally conserved STORR gene fusion in Papaver species that diverged 16.8 million years ago.</title>
        <authorList>
            <person name="Catania T."/>
        </authorList>
    </citation>
    <scope>NUCLEOTIDE SEQUENCE</scope>
    <source>
        <strain evidence="1">S-188037</strain>
    </source>
</reference>